<dbReference type="SUPFAM" id="SSF52141">
    <property type="entry name" value="Uracil-DNA glycosylase-like"/>
    <property type="match status" value="1"/>
</dbReference>
<dbReference type="Gene3D" id="3.40.470.10">
    <property type="entry name" value="Uracil-DNA glycosylase-like domain"/>
    <property type="match status" value="1"/>
</dbReference>
<dbReference type="GO" id="GO:0006281">
    <property type="term" value="P:DNA repair"/>
    <property type="evidence" value="ECO:0007669"/>
    <property type="project" value="UniProtKB-KW"/>
</dbReference>
<dbReference type="PANTHER" id="PTHR33693">
    <property type="entry name" value="TYPE-5 URACIL-DNA GLYCOSYLASE"/>
    <property type="match status" value="1"/>
</dbReference>
<keyword evidence="10" id="KW-1185">Reference proteome</keyword>
<dbReference type="InterPro" id="IPR025272">
    <property type="entry name" value="SocA_Panacea"/>
</dbReference>
<evidence type="ECO:0000259" key="8">
    <source>
        <dbReference type="SMART" id="SM00986"/>
    </source>
</evidence>
<keyword evidence="1" id="KW-0004">4Fe-4S</keyword>
<dbReference type="SMART" id="SM00986">
    <property type="entry name" value="UDG"/>
    <property type="match status" value="1"/>
</dbReference>
<evidence type="ECO:0000256" key="7">
    <source>
        <dbReference type="ARBA" id="ARBA00023204"/>
    </source>
</evidence>
<gene>
    <name evidence="9" type="ORF">LUCI_2345</name>
</gene>
<dbReference type="GO" id="GO:0046872">
    <property type="term" value="F:metal ion binding"/>
    <property type="evidence" value="ECO:0007669"/>
    <property type="project" value="UniProtKB-KW"/>
</dbReference>
<dbReference type="Pfam" id="PF03167">
    <property type="entry name" value="UDG"/>
    <property type="match status" value="1"/>
</dbReference>
<name>A0A498R6W6_9FIRM</name>
<dbReference type="PANTHER" id="PTHR33693:SF1">
    <property type="entry name" value="TYPE-4 URACIL-DNA GLYCOSYLASE"/>
    <property type="match status" value="1"/>
</dbReference>
<evidence type="ECO:0000313" key="9">
    <source>
        <dbReference type="EMBL" id="VBB07101.1"/>
    </source>
</evidence>
<dbReference type="Proteomes" id="UP000277811">
    <property type="component" value="Unassembled WGS sequence"/>
</dbReference>
<dbReference type="OrthoDB" id="5290748at2"/>
<evidence type="ECO:0000256" key="2">
    <source>
        <dbReference type="ARBA" id="ARBA00022723"/>
    </source>
</evidence>
<dbReference type="GO" id="GO:0051539">
    <property type="term" value="F:4 iron, 4 sulfur cluster binding"/>
    <property type="evidence" value="ECO:0007669"/>
    <property type="project" value="UniProtKB-KW"/>
</dbReference>
<evidence type="ECO:0000313" key="10">
    <source>
        <dbReference type="Proteomes" id="UP000277811"/>
    </source>
</evidence>
<dbReference type="InterPro" id="IPR036895">
    <property type="entry name" value="Uracil-DNA_glycosylase-like_sf"/>
</dbReference>
<keyword evidence="4" id="KW-0378">Hydrolase</keyword>
<dbReference type="AlphaFoldDB" id="A0A498R6W6"/>
<evidence type="ECO:0000256" key="4">
    <source>
        <dbReference type="ARBA" id="ARBA00022801"/>
    </source>
</evidence>
<keyword evidence="7" id="KW-0234">DNA repair</keyword>
<dbReference type="GO" id="GO:0097506">
    <property type="term" value="F:deaminated base DNA N-glycosylase activity"/>
    <property type="evidence" value="ECO:0007669"/>
    <property type="project" value="UniProtKB-ARBA"/>
</dbReference>
<sequence>MIDFNSFNKDRRMQELWRSVQSCTLCERLNCRNKVLSEFNGNISAKVMFIAEAPGRLGADRTLIPLYGDKTGSNFEKLLGNIGWNRNDVFITNAVLCNPRNEDGNNGTPTREELFNCSAYLEMTIDIVNPEVIVTLGKTALDALKLITPHAYGLKDSVGRLLPWNNRVLVPLYHPGPRAMVHRAFPKQTADFIRLDKIVKKVRVLASKQNTRNIRNVLSSAKMTKLKPLHYVVSSLLDYLGEVSYFKLTKLVFLIDYTAIQRYGQSITGETYLRLQDGPWPPQLPRAIKDLHGKEIYQHFKSGTSQIQKGPSPRFKPELGEKELEVIWEVLNRYKAYNNAEIKTAVYRTTPMKNILREEAKGKKTINIPIIHKNTFFVPNNLGHE</sequence>
<dbReference type="Pfam" id="PF13274">
    <property type="entry name" value="SocA_Panacea"/>
    <property type="match status" value="1"/>
</dbReference>
<dbReference type="InterPro" id="IPR051536">
    <property type="entry name" value="UDG_Type-4/5"/>
</dbReference>
<accession>A0A498R6W6</accession>
<reference evidence="9 10" key="1">
    <citation type="submission" date="2018-06" db="EMBL/GenBank/DDBJ databases">
        <authorList>
            <person name="Strepis N."/>
        </authorList>
    </citation>
    <scope>NUCLEOTIDE SEQUENCE [LARGE SCALE GENOMIC DNA]</scope>
    <source>
        <strain evidence="9">LUCI</strain>
    </source>
</reference>
<organism evidence="9 10">
    <name type="scientific">Lucifera butyrica</name>
    <dbReference type="NCBI Taxonomy" id="1351585"/>
    <lineage>
        <taxon>Bacteria</taxon>
        <taxon>Bacillati</taxon>
        <taxon>Bacillota</taxon>
        <taxon>Negativicutes</taxon>
        <taxon>Veillonellales</taxon>
        <taxon>Veillonellaceae</taxon>
        <taxon>Lucifera</taxon>
    </lineage>
</organism>
<keyword evidence="2" id="KW-0479">Metal-binding</keyword>
<evidence type="ECO:0000256" key="5">
    <source>
        <dbReference type="ARBA" id="ARBA00023004"/>
    </source>
</evidence>
<keyword evidence="3" id="KW-0227">DNA damage</keyword>
<dbReference type="RefSeq" id="WP_122628046.1">
    <property type="nucleotide sequence ID" value="NZ_UPPP01000071.1"/>
</dbReference>
<keyword evidence="5" id="KW-0408">Iron</keyword>
<evidence type="ECO:0000256" key="1">
    <source>
        <dbReference type="ARBA" id="ARBA00022485"/>
    </source>
</evidence>
<dbReference type="InterPro" id="IPR005122">
    <property type="entry name" value="Uracil-DNA_glycosylase-like"/>
</dbReference>
<protein>
    <recommendedName>
        <fullName evidence="8">Uracil-DNA glycosylase-like domain-containing protein</fullName>
    </recommendedName>
</protein>
<proteinExistence type="predicted"/>
<evidence type="ECO:0000256" key="6">
    <source>
        <dbReference type="ARBA" id="ARBA00023014"/>
    </source>
</evidence>
<keyword evidence="6" id="KW-0411">Iron-sulfur</keyword>
<feature type="domain" description="Uracil-DNA glycosylase-like" evidence="8">
    <location>
        <begin position="38"/>
        <end position="194"/>
    </location>
</feature>
<dbReference type="CDD" id="cd10030">
    <property type="entry name" value="UDG-F4_TTUDGA_SPO1dp_like"/>
    <property type="match status" value="1"/>
</dbReference>
<dbReference type="SMART" id="SM00987">
    <property type="entry name" value="UreE_C"/>
    <property type="match status" value="1"/>
</dbReference>
<evidence type="ECO:0000256" key="3">
    <source>
        <dbReference type="ARBA" id="ARBA00022763"/>
    </source>
</evidence>
<dbReference type="EMBL" id="UPPP01000071">
    <property type="protein sequence ID" value="VBB07101.1"/>
    <property type="molecule type" value="Genomic_DNA"/>
</dbReference>